<feature type="non-terminal residue" evidence="1">
    <location>
        <position position="117"/>
    </location>
</feature>
<protein>
    <submittedName>
        <fullName evidence="1">Uncharacterized protein</fullName>
    </submittedName>
</protein>
<organism evidence="1 2">
    <name type="scientific">Clydaea vesicula</name>
    <dbReference type="NCBI Taxonomy" id="447962"/>
    <lineage>
        <taxon>Eukaryota</taxon>
        <taxon>Fungi</taxon>
        <taxon>Fungi incertae sedis</taxon>
        <taxon>Chytridiomycota</taxon>
        <taxon>Chytridiomycota incertae sedis</taxon>
        <taxon>Chytridiomycetes</taxon>
        <taxon>Lobulomycetales</taxon>
        <taxon>Lobulomycetaceae</taxon>
        <taxon>Clydaea</taxon>
    </lineage>
</organism>
<name>A0AAD5TTF9_9FUNG</name>
<reference evidence="1" key="1">
    <citation type="submission" date="2020-05" db="EMBL/GenBank/DDBJ databases">
        <title>Phylogenomic resolution of chytrid fungi.</title>
        <authorList>
            <person name="Stajich J.E."/>
            <person name="Amses K."/>
            <person name="Simmons R."/>
            <person name="Seto K."/>
            <person name="Myers J."/>
            <person name="Bonds A."/>
            <person name="Quandt C.A."/>
            <person name="Barry K."/>
            <person name="Liu P."/>
            <person name="Grigoriev I."/>
            <person name="Longcore J.E."/>
            <person name="James T.Y."/>
        </authorList>
    </citation>
    <scope>NUCLEOTIDE SEQUENCE</scope>
    <source>
        <strain evidence="1">JEL0476</strain>
    </source>
</reference>
<keyword evidence="2" id="KW-1185">Reference proteome</keyword>
<dbReference type="AlphaFoldDB" id="A0AAD5TTF9"/>
<comment type="caution">
    <text evidence="1">The sequence shown here is derived from an EMBL/GenBank/DDBJ whole genome shotgun (WGS) entry which is preliminary data.</text>
</comment>
<dbReference type="EMBL" id="JADGJW010001613">
    <property type="protein sequence ID" value="KAJ3202159.1"/>
    <property type="molecule type" value="Genomic_DNA"/>
</dbReference>
<evidence type="ECO:0000313" key="1">
    <source>
        <dbReference type="EMBL" id="KAJ3202159.1"/>
    </source>
</evidence>
<proteinExistence type="predicted"/>
<gene>
    <name evidence="1" type="ORF">HK099_001975</name>
</gene>
<accession>A0AAD5TTF9</accession>
<dbReference type="Proteomes" id="UP001211065">
    <property type="component" value="Unassembled WGS sequence"/>
</dbReference>
<evidence type="ECO:0000313" key="2">
    <source>
        <dbReference type="Proteomes" id="UP001211065"/>
    </source>
</evidence>
<sequence>MFLKVIYQKKCFDIQRPVGVINCRNAKMDNENEFFTNLQKPGESKYLTLPSSGGPDISYSYFQCDVKNTSAAESTIKKFMKSKECEKNLDSLNPNACYENWPPSKRNCEEILKEIND</sequence>